<feature type="binding site" evidence="15 16">
    <location>
        <position position="277"/>
    </location>
    <ligand>
        <name>S-adenosyl-L-methionine</name>
        <dbReference type="ChEBI" id="CHEBI:59789"/>
    </ligand>
</feature>
<dbReference type="FunFam" id="3.30.70.1170:FF:000002">
    <property type="entry name" value="Ribosomal RNA small subunit methyltransferase B"/>
    <property type="match status" value="1"/>
</dbReference>
<proteinExistence type="inferred from homology"/>
<dbReference type="OrthoDB" id="9810297at2"/>
<dbReference type="InterPro" id="IPR023267">
    <property type="entry name" value="RCMT"/>
</dbReference>
<dbReference type="GO" id="GO:0003723">
    <property type="term" value="F:RNA binding"/>
    <property type="evidence" value="ECO:0007669"/>
    <property type="project" value="UniProtKB-UniRule"/>
</dbReference>
<dbReference type="Pfam" id="PF01189">
    <property type="entry name" value="Methyltr_RsmB-F"/>
    <property type="match status" value="1"/>
</dbReference>
<dbReference type="SUPFAM" id="SSF48013">
    <property type="entry name" value="NusB-like"/>
    <property type="match status" value="1"/>
</dbReference>
<accession>A0A193QN61</accession>
<evidence type="ECO:0000256" key="4">
    <source>
        <dbReference type="ARBA" id="ARBA00012140"/>
    </source>
</evidence>
<evidence type="ECO:0000259" key="17">
    <source>
        <dbReference type="PROSITE" id="PS51686"/>
    </source>
</evidence>
<dbReference type="CDD" id="cd02440">
    <property type="entry name" value="AdoMet_MTases"/>
    <property type="match status" value="1"/>
</dbReference>
<dbReference type="InterPro" id="IPR018314">
    <property type="entry name" value="RsmB/NOL1/NOP2-like_CS"/>
</dbReference>
<dbReference type="InterPro" id="IPR054728">
    <property type="entry name" value="RsmB-like_ferredoxin"/>
</dbReference>
<dbReference type="PROSITE" id="PS01153">
    <property type="entry name" value="NOL1_NOP2_SUN"/>
    <property type="match status" value="1"/>
</dbReference>
<dbReference type="Gene3D" id="3.30.70.1170">
    <property type="entry name" value="Sun protein, domain 3"/>
    <property type="match status" value="1"/>
</dbReference>
<dbReference type="InterPro" id="IPR029063">
    <property type="entry name" value="SAM-dependent_MTases_sf"/>
</dbReference>
<dbReference type="KEGG" id="sgl:SG2248"/>
<organism evidence="18 19">
    <name type="scientific">Sodalis glossinidius (strain morsitans)</name>
    <dbReference type="NCBI Taxonomy" id="343509"/>
    <lineage>
        <taxon>Bacteria</taxon>
        <taxon>Pseudomonadati</taxon>
        <taxon>Pseudomonadota</taxon>
        <taxon>Gammaproteobacteria</taxon>
        <taxon>Enterobacterales</taxon>
        <taxon>Bruguierivoracaceae</taxon>
        <taxon>Sodalis</taxon>
    </lineage>
</organism>
<evidence type="ECO:0000313" key="19">
    <source>
        <dbReference type="Proteomes" id="UP000245838"/>
    </source>
</evidence>
<dbReference type="GO" id="GO:0006355">
    <property type="term" value="P:regulation of DNA-templated transcription"/>
    <property type="evidence" value="ECO:0007669"/>
    <property type="project" value="InterPro"/>
</dbReference>
<dbReference type="GO" id="GO:0005829">
    <property type="term" value="C:cytosol"/>
    <property type="evidence" value="ECO:0007669"/>
    <property type="project" value="TreeGrafter"/>
</dbReference>
<feature type="active site" description="Nucleophile" evidence="15 16">
    <location>
        <position position="375"/>
    </location>
</feature>
<protein>
    <recommendedName>
        <fullName evidence="14 15">Ribosomal RNA small subunit methyltransferase B</fullName>
        <ecNumber evidence="4 15">2.1.1.176</ecNumber>
    </recommendedName>
    <alternativeName>
        <fullName evidence="11 15">16S rRNA m5C967 methyltransferase</fullName>
    </alternativeName>
    <alternativeName>
        <fullName evidence="12 15">rRNA (cytosine-C(5)-)-methyltransferase RsmB</fullName>
    </alternativeName>
</protein>
<feature type="binding site" evidence="15 16">
    <location>
        <position position="303"/>
    </location>
    <ligand>
        <name>S-adenosyl-L-methionine</name>
        <dbReference type="ChEBI" id="CHEBI:59789"/>
    </ligand>
</feature>
<reference evidence="18 19" key="1">
    <citation type="submission" date="2015-05" db="EMBL/GenBank/DDBJ databases">
        <authorList>
            <person name="Goodhead I."/>
        </authorList>
    </citation>
    <scope>NUCLEOTIDE SEQUENCE [LARGE SCALE GENOMIC DNA]</scope>
    <source>
        <strain evidence="19">morsitans</strain>
    </source>
</reference>
<dbReference type="InterPro" id="IPR035926">
    <property type="entry name" value="NusB-like_sf"/>
</dbReference>
<evidence type="ECO:0000256" key="11">
    <source>
        <dbReference type="ARBA" id="ARBA00030399"/>
    </source>
</evidence>
<evidence type="ECO:0000256" key="1">
    <source>
        <dbReference type="ARBA" id="ARBA00002724"/>
    </source>
</evidence>
<dbReference type="Gene3D" id="1.10.287.730">
    <property type="entry name" value="Helix hairpin bin"/>
    <property type="match status" value="1"/>
</dbReference>
<dbReference type="InterPro" id="IPR006027">
    <property type="entry name" value="NusB_RsmB_TIM44"/>
</dbReference>
<evidence type="ECO:0000256" key="10">
    <source>
        <dbReference type="ARBA" id="ARBA00022884"/>
    </source>
</evidence>
<feature type="binding site" evidence="15 16">
    <location>
        <begin position="254"/>
        <end position="260"/>
    </location>
    <ligand>
        <name>S-adenosyl-L-methionine</name>
        <dbReference type="ChEBI" id="CHEBI:59789"/>
    </ligand>
</feature>
<evidence type="ECO:0000256" key="3">
    <source>
        <dbReference type="ARBA" id="ARBA00007494"/>
    </source>
</evidence>
<evidence type="ECO:0000256" key="14">
    <source>
        <dbReference type="ARBA" id="ARBA00067267"/>
    </source>
</evidence>
<evidence type="ECO:0000256" key="16">
    <source>
        <dbReference type="PROSITE-ProRule" id="PRU01023"/>
    </source>
</evidence>
<evidence type="ECO:0000256" key="6">
    <source>
        <dbReference type="ARBA" id="ARBA00022552"/>
    </source>
</evidence>
<evidence type="ECO:0000313" key="18">
    <source>
        <dbReference type="EMBL" id="CRL46597.1"/>
    </source>
</evidence>
<dbReference type="PANTHER" id="PTHR22807">
    <property type="entry name" value="NOP2 YEAST -RELATED NOL1/NOP2/FMU SUN DOMAIN-CONTAINING"/>
    <property type="match status" value="1"/>
</dbReference>
<keyword evidence="7 15" id="KW-0489">Methyltransferase</keyword>
<dbReference type="FunFam" id="3.40.50.150:FF:000022">
    <property type="entry name" value="Ribosomal RNA small subunit methyltransferase B"/>
    <property type="match status" value="1"/>
</dbReference>
<evidence type="ECO:0000256" key="13">
    <source>
        <dbReference type="ARBA" id="ARBA00047283"/>
    </source>
</evidence>
<dbReference type="Pfam" id="PF22458">
    <property type="entry name" value="RsmF-B_ferredox"/>
    <property type="match status" value="1"/>
</dbReference>
<dbReference type="GO" id="GO:0009383">
    <property type="term" value="F:rRNA (cytosine-C5-)-methyltransferase activity"/>
    <property type="evidence" value="ECO:0007669"/>
    <property type="project" value="TreeGrafter"/>
</dbReference>
<dbReference type="InterPro" id="IPR001678">
    <property type="entry name" value="MeTrfase_RsmB-F_NOP2_dom"/>
</dbReference>
<keyword evidence="9 15" id="KW-0949">S-adenosyl-L-methionine</keyword>
<dbReference type="RefSeq" id="WP_011412059.1">
    <property type="nucleotide sequence ID" value="NC_007712.1"/>
</dbReference>
<dbReference type="PRINTS" id="PR02008">
    <property type="entry name" value="RCMTFAMILY"/>
</dbReference>
<dbReference type="NCBIfam" id="TIGR00563">
    <property type="entry name" value="rsmB"/>
    <property type="match status" value="1"/>
</dbReference>
<feature type="domain" description="SAM-dependent MTase RsmB/NOP-type" evidence="17">
    <location>
        <begin position="164"/>
        <end position="429"/>
    </location>
</feature>
<dbReference type="SUPFAM" id="SSF53335">
    <property type="entry name" value="S-adenosyl-L-methionine-dependent methyltransferases"/>
    <property type="match status" value="1"/>
</dbReference>
<dbReference type="InterPro" id="IPR048019">
    <property type="entry name" value="RsmB-like_N"/>
</dbReference>
<keyword evidence="5 15" id="KW-0963">Cytoplasm</keyword>
<evidence type="ECO:0000256" key="12">
    <source>
        <dbReference type="ARBA" id="ARBA00031088"/>
    </source>
</evidence>
<name>A0A193QN61_SODGM</name>
<dbReference type="InterPro" id="IPR023541">
    <property type="entry name" value="rRNA_ssu_MeTfrase_B_ent"/>
</dbReference>
<comment type="function">
    <text evidence="1 15">Specifically methylates the cytosine at position 967 (m5C967) of 16S rRNA.</text>
</comment>
<dbReference type="InterPro" id="IPR004573">
    <property type="entry name" value="rRNA_ssu_MeTfrase_B"/>
</dbReference>
<keyword evidence="8 15" id="KW-0808">Transferase</keyword>
<comment type="subcellular location">
    <subcellularLocation>
        <location evidence="2 15">Cytoplasm</location>
    </subcellularLocation>
</comment>
<dbReference type="HAMAP" id="MF_01856">
    <property type="entry name" value="16SrRNA_methyltr_B"/>
    <property type="match status" value="1"/>
</dbReference>
<gene>
    <name evidence="15 18" type="primary">rsmB</name>
    <name evidence="15" type="synonym">sun</name>
    <name evidence="18" type="ORF">SGGMMB4_05374</name>
</gene>
<evidence type="ECO:0000256" key="2">
    <source>
        <dbReference type="ARBA" id="ARBA00004496"/>
    </source>
</evidence>
<dbReference type="AlphaFoldDB" id="A0A193QN61"/>
<dbReference type="PANTHER" id="PTHR22807:SF61">
    <property type="entry name" value="NOL1_NOP2_SUN FAMILY PROTEIN _ ANTITERMINATION NUSB DOMAIN-CONTAINING PROTEIN"/>
    <property type="match status" value="1"/>
</dbReference>
<comment type="similarity">
    <text evidence="3 15 16">Belongs to the class I-like SAM-binding methyltransferase superfamily. RsmB/NOP family.</text>
</comment>
<dbReference type="SMR" id="A0A193QN61"/>
<dbReference type="GO" id="GO:0070475">
    <property type="term" value="P:rRNA base methylation"/>
    <property type="evidence" value="ECO:0007669"/>
    <property type="project" value="TreeGrafter"/>
</dbReference>
<dbReference type="FunFam" id="1.10.940.10:FF:000002">
    <property type="entry name" value="Ribosomal RNA small subunit methyltransferase B"/>
    <property type="match status" value="1"/>
</dbReference>
<dbReference type="EC" id="2.1.1.176" evidence="4 15"/>
<evidence type="ECO:0000256" key="7">
    <source>
        <dbReference type="ARBA" id="ARBA00022603"/>
    </source>
</evidence>
<dbReference type="InterPro" id="IPR049560">
    <property type="entry name" value="MeTrfase_RsmB-F_NOP2_cat"/>
</dbReference>
<keyword evidence="6 15" id="KW-0698">rRNA processing</keyword>
<feature type="binding site" evidence="15 16">
    <location>
        <position position="322"/>
    </location>
    <ligand>
        <name>S-adenosyl-L-methionine</name>
        <dbReference type="ChEBI" id="CHEBI:59789"/>
    </ligand>
</feature>
<dbReference type="Gene3D" id="3.40.50.150">
    <property type="entry name" value="Vaccinia Virus protein VP39"/>
    <property type="match status" value="1"/>
</dbReference>
<evidence type="ECO:0000256" key="5">
    <source>
        <dbReference type="ARBA" id="ARBA00022490"/>
    </source>
</evidence>
<evidence type="ECO:0000256" key="8">
    <source>
        <dbReference type="ARBA" id="ARBA00022679"/>
    </source>
</evidence>
<dbReference type="PROSITE" id="PS51686">
    <property type="entry name" value="SAM_MT_RSMB_NOP"/>
    <property type="match status" value="1"/>
</dbReference>
<dbReference type="Pfam" id="PF01029">
    <property type="entry name" value="NusB"/>
    <property type="match status" value="1"/>
</dbReference>
<evidence type="ECO:0000256" key="15">
    <source>
        <dbReference type="HAMAP-Rule" id="MF_01856"/>
    </source>
</evidence>
<comment type="catalytic activity">
    <reaction evidence="13 15">
        <text>cytidine(967) in 16S rRNA + S-adenosyl-L-methionine = 5-methylcytidine(967) in 16S rRNA + S-adenosyl-L-homocysteine + H(+)</text>
        <dbReference type="Rhea" id="RHEA:42748"/>
        <dbReference type="Rhea" id="RHEA-COMP:10219"/>
        <dbReference type="Rhea" id="RHEA-COMP:10220"/>
        <dbReference type="ChEBI" id="CHEBI:15378"/>
        <dbReference type="ChEBI" id="CHEBI:57856"/>
        <dbReference type="ChEBI" id="CHEBI:59789"/>
        <dbReference type="ChEBI" id="CHEBI:74483"/>
        <dbReference type="ChEBI" id="CHEBI:82748"/>
        <dbReference type="EC" id="2.1.1.176"/>
    </reaction>
</comment>
<dbReference type="NCBIfam" id="NF008149">
    <property type="entry name" value="PRK10901.1"/>
    <property type="match status" value="1"/>
</dbReference>
<dbReference type="Gene3D" id="1.10.940.10">
    <property type="entry name" value="NusB-like"/>
    <property type="match status" value="1"/>
</dbReference>
<keyword evidence="10 15" id="KW-0694">RNA-binding</keyword>
<dbReference type="Proteomes" id="UP000245838">
    <property type="component" value="Chromosome sggmmb4_Chromosome"/>
</dbReference>
<dbReference type="CDD" id="cd00620">
    <property type="entry name" value="Methyltransferase_Sun"/>
    <property type="match status" value="1"/>
</dbReference>
<dbReference type="EMBL" id="LN854557">
    <property type="protein sequence ID" value="CRL46597.1"/>
    <property type="molecule type" value="Genomic_DNA"/>
</dbReference>
<sequence length="433" mass="47786">MKTHYNLRVIAARAVAQVLDQGQSLGALLPPLQAPLSEKDRALLQELCFGIMRVLPQLEWLLRQLMAKPLTGKQRPVHYLLMVGLYQLTYTRIPPHAALAETVEGAVAMKRPQFKGLINGVLRQFQRQQPALLADAERQDIRHLHPSWLQKRILAAWPAQYAQIIDANNQRPPMWLRVNRLHHSRDAYLALLAGTDIAAVAHSQLPDAIRLEMPCNVGRLPGFDRGWVTVQDASAQGCALLLAPQNSETILDLCAAPGGKTTHILEIAPAARVMAVDVDGQRAARIHDNLQRLGMQAEVVIGDGRTPDAWRSGMLFDRILLDAPCSATGVIRRHPDIKWLRRDGDIAELAELQRQILCAAWRVLKLGGTLLYATCSILPEENRGQIAAFLADHPDALLQETGDAAAPGLQCLPVPTSGDGFFYAKMIKETQAC</sequence>
<evidence type="ECO:0000256" key="9">
    <source>
        <dbReference type="ARBA" id="ARBA00022691"/>
    </source>
</evidence>